<protein>
    <submittedName>
        <fullName evidence="1">Metallopeptidase family M12B Reprolysin-like protein</fullName>
    </submittedName>
</protein>
<proteinExistence type="predicted"/>
<gene>
    <name evidence="1" type="ORF">LPTSP4_00360</name>
</gene>
<keyword evidence="2" id="KW-1185">Reference proteome</keyword>
<sequence length="366" mass="39074">MNQPHSVTASNGVVFNYLILNSNYFFSRDGVGTTTYSGMYPYGRNNTEYLGSSAPSFSPDSSNFFSIEINTGVSLSSTNASYSIVQNCNPSLDEERTFTSSAGSDNTSGLGKVWTYRKKLKVRLIFISGTYDTPTEAGIQTAVNRMKSIYAQDSVKIDLEFTATTVTNSEFQTLANLSDDTGNVTGSLTKMYVSTAAAQSADSLNIYFTANNSQTAGVLGISAGIPGVPGITGTKKSGMVVFIEPHRSSGAAGSSLSTTDQTFMGDTMAHEAGHFLGLFHTNERGGFNSSSSNALNRRDTLTDTPYCLSTRDVNSNGTVDINECSGTGFTNSGASNLMFWAGDGVTAQTQLTGEQGWILRRFPIVY</sequence>
<comment type="caution">
    <text evidence="1">The sequence shown here is derived from an EMBL/GenBank/DDBJ whole genome shotgun (WGS) entry which is preliminary data.</text>
</comment>
<dbReference type="SUPFAM" id="SSF55486">
    <property type="entry name" value="Metalloproteases ('zincins'), catalytic domain"/>
    <property type="match status" value="1"/>
</dbReference>
<dbReference type="AlphaFoldDB" id="A0A2P2DVA2"/>
<dbReference type="InterPro" id="IPR024079">
    <property type="entry name" value="MetalloPept_cat_dom_sf"/>
</dbReference>
<dbReference type="Proteomes" id="UP000245133">
    <property type="component" value="Unassembled WGS sequence"/>
</dbReference>
<organism evidence="1 2">
    <name type="scientific">Leptospira ryugenii</name>
    <dbReference type="NCBI Taxonomy" id="1917863"/>
    <lineage>
        <taxon>Bacteria</taxon>
        <taxon>Pseudomonadati</taxon>
        <taxon>Spirochaetota</taxon>
        <taxon>Spirochaetia</taxon>
        <taxon>Leptospirales</taxon>
        <taxon>Leptospiraceae</taxon>
        <taxon>Leptospira</taxon>
    </lineage>
</organism>
<evidence type="ECO:0000313" key="2">
    <source>
        <dbReference type="Proteomes" id="UP000245133"/>
    </source>
</evidence>
<name>A0A2P2DVA2_9LEPT</name>
<dbReference type="EMBL" id="BFBB01000001">
    <property type="protein sequence ID" value="GBF48537.1"/>
    <property type="molecule type" value="Genomic_DNA"/>
</dbReference>
<dbReference type="GO" id="GO:0008237">
    <property type="term" value="F:metallopeptidase activity"/>
    <property type="evidence" value="ECO:0007669"/>
    <property type="project" value="InterPro"/>
</dbReference>
<dbReference type="Pfam" id="PF13688">
    <property type="entry name" value="Reprolysin_5"/>
    <property type="match status" value="1"/>
</dbReference>
<reference evidence="1 2" key="1">
    <citation type="submission" date="2018-02" db="EMBL/GenBank/DDBJ databases">
        <title>Novel Leptospira species isolated from soil and water in Japan.</title>
        <authorList>
            <person name="Nakao R."/>
            <person name="Masuzawa T."/>
        </authorList>
    </citation>
    <scope>NUCLEOTIDE SEQUENCE [LARGE SCALE GENOMIC DNA]</scope>
    <source>
        <strain evidence="1 2">YH101</strain>
    </source>
</reference>
<evidence type="ECO:0000313" key="1">
    <source>
        <dbReference type="EMBL" id="GBF48537.1"/>
    </source>
</evidence>
<accession>A0A2P2DVA2</accession>
<dbReference type="Gene3D" id="3.40.390.10">
    <property type="entry name" value="Collagenase (Catalytic Domain)"/>
    <property type="match status" value="1"/>
</dbReference>